<dbReference type="InterPro" id="IPR016047">
    <property type="entry name" value="M23ase_b-sheet_dom"/>
</dbReference>
<evidence type="ECO:0000259" key="8">
    <source>
        <dbReference type="Pfam" id="PF01551"/>
    </source>
</evidence>
<dbReference type="PANTHER" id="PTHR21666:SF288">
    <property type="entry name" value="CELL DIVISION PROTEIN YTFB"/>
    <property type="match status" value="1"/>
</dbReference>
<evidence type="ECO:0000256" key="5">
    <source>
        <dbReference type="ARBA" id="ARBA00022801"/>
    </source>
</evidence>
<dbReference type="STRING" id="1802385.A2856_02980"/>
<evidence type="ECO:0000313" key="11">
    <source>
        <dbReference type="Proteomes" id="UP000177885"/>
    </source>
</evidence>
<dbReference type="Proteomes" id="UP000177885">
    <property type="component" value="Unassembled WGS sequence"/>
</dbReference>
<evidence type="ECO:0000256" key="7">
    <source>
        <dbReference type="ARBA" id="ARBA00023049"/>
    </source>
</evidence>
<evidence type="ECO:0000256" key="6">
    <source>
        <dbReference type="ARBA" id="ARBA00022833"/>
    </source>
</evidence>
<accession>A0A1F7TL16</accession>
<evidence type="ECO:0000313" key="10">
    <source>
        <dbReference type="EMBL" id="OGL66703.1"/>
    </source>
</evidence>
<gene>
    <name evidence="10" type="ORF">A2856_02980</name>
</gene>
<dbReference type="CDD" id="cd12797">
    <property type="entry name" value="M23_peptidase"/>
    <property type="match status" value="1"/>
</dbReference>
<keyword evidence="5" id="KW-0378">Hydrolase</keyword>
<evidence type="ECO:0000256" key="3">
    <source>
        <dbReference type="ARBA" id="ARBA00022670"/>
    </source>
</evidence>
<dbReference type="Gene3D" id="2.70.70.10">
    <property type="entry name" value="Glucose Permease (Domain IIA)"/>
    <property type="match status" value="1"/>
</dbReference>
<dbReference type="Pfam" id="PF01551">
    <property type="entry name" value="Peptidase_M23"/>
    <property type="match status" value="1"/>
</dbReference>
<dbReference type="GO" id="GO:0030313">
    <property type="term" value="C:cell envelope"/>
    <property type="evidence" value="ECO:0007669"/>
    <property type="project" value="UniProtKB-SubCell"/>
</dbReference>
<dbReference type="Gene3D" id="3.10.450.350">
    <property type="match status" value="2"/>
</dbReference>
<keyword evidence="3" id="KW-0645">Protease</keyword>
<dbReference type="GO" id="GO:0006508">
    <property type="term" value="P:proteolysis"/>
    <property type="evidence" value="ECO:0007669"/>
    <property type="project" value="UniProtKB-KW"/>
</dbReference>
<dbReference type="InterPro" id="IPR011055">
    <property type="entry name" value="Dup_hybrid_motif"/>
</dbReference>
<dbReference type="SUPFAM" id="SSF51261">
    <property type="entry name" value="Duplicated hybrid motif"/>
    <property type="match status" value="1"/>
</dbReference>
<dbReference type="Pfam" id="PF19425">
    <property type="entry name" value="Csd3_N2"/>
    <property type="match status" value="1"/>
</dbReference>
<reference evidence="10 11" key="1">
    <citation type="journal article" date="2016" name="Nat. Commun.">
        <title>Thousands of microbial genomes shed light on interconnected biogeochemical processes in an aquifer system.</title>
        <authorList>
            <person name="Anantharaman K."/>
            <person name="Brown C.T."/>
            <person name="Hug L.A."/>
            <person name="Sharon I."/>
            <person name="Castelle C.J."/>
            <person name="Probst A.J."/>
            <person name="Thomas B.C."/>
            <person name="Singh A."/>
            <person name="Wilkins M.J."/>
            <person name="Karaoz U."/>
            <person name="Brodie E.L."/>
            <person name="Williams K.H."/>
            <person name="Hubbard S.S."/>
            <person name="Banfield J.F."/>
        </authorList>
    </citation>
    <scope>NUCLEOTIDE SEQUENCE [LARGE SCALE GENOMIC DNA]</scope>
</reference>
<proteinExistence type="predicted"/>
<dbReference type="InterPro" id="IPR045834">
    <property type="entry name" value="Csd3_N2"/>
</dbReference>
<evidence type="ECO:0000256" key="1">
    <source>
        <dbReference type="ARBA" id="ARBA00001947"/>
    </source>
</evidence>
<feature type="domain" description="M23ase beta-sheet core" evidence="8">
    <location>
        <begin position="271"/>
        <end position="368"/>
    </location>
</feature>
<comment type="subcellular location">
    <subcellularLocation>
        <location evidence="2">Cell envelope</location>
    </subcellularLocation>
</comment>
<dbReference type="GO" id="GO:0004222">
    <property type="term" value="F:metalloendopeptidase activity"/>
    <property type="evidence" value="ECO:0007669"/>
    <property type="project" value="TreeGrafter"/>
</dbReference>
<dbReference type="AlphaFoldDB" id="A0A1F7TL16"/>
<name>A0A1F7TL16_9BACT</name>
<protein>
    <submittedName>
        <fullName evidence="10">Uncharacterized protein</fullName>
    </submittedName>
</protein>
<comment type="caution">
    <text evidence="10">The sequence shown here is derived from an EMBL/GenBank/DDBJ whole genome shotgun (WGS) entry which is preliminary data.</text>
</comment>
<keyword evidence="4" id="KW-0479">Metal-binding</keyword>
<evidence type="ECO:0000256" key="4">
    <source>
        <dbReference type="ARBA" id="ARBA00022723"/>
    </source>
</evidence>
<dbReference type="EMBL" id="MGDT01000006">
    <property type="protein sequence ID" value="OGL66703.1"/>
    <property type="molecule type" value="Genomic_DNA"/>
</dbReference>
<feature type="domain" description="Csd3-like second N-terminal" evidence="9">
    <location>
        <begin position="141"/>
        <end position="255"/>
    </location>
</feature>
<dbReference type="GO" id="GO:0046872">
    <property type="term" value="F:metal ion binding"/>
    <property type="evidence" value="ECO:0007669"/>
    <property type="project" value="UniProtKB-KW"/>
</dbReference>
<comment type="cofactor">
    <cofactor evidence="1">
        <name>Zn(2+)</name>
        <dbReference type="ChEBI" id="CHEBI:29105"/>
    </cofactor>
</comment>
<dbReference type="PANTHER" id="PTHR21666">
    <property type="entry name" value="PEPTIDASE-RELATED"/>
    <property type="match status" value="1"/>
</dbReference>
<sequence length="400" mass="43132">MRPAHLILPMAGISLVLGGFFLWPHEGPIPSPAALETAAIEPVKPVERRHEIVEDDTFTKAMEALGVGYAEALRILASAEGIYDFANVRIGKTLALTLGEDGFPAKLTYEPNASTSVVVENMSGDWVAREEEIEYDIDVVKARGTISSSLYAAGLEAGMSEGAIITLADTFAWSVDFATQVREGDTFEVAYEKRSRDGADAGTGRVLTAGFTNDGTRHEAYLFEMDGKDGYYDEAGASLVRQFLKAPLSYSRITSGYTNARFHPVLKSSTPHRAIDYAAPLGTPVMATADGVISSYGWNSGGYGNLASIRHNSTFSTNYAHLSRFAKGLKRGSAVTQGQVIGYVGSTGFSTGAHLHYEIVKDGTKVNPLQVELPAGDPIPEEQRPAFEAKRDELKKLLQP</sequence>
<evidence type="ECO:0000259" key="9">
    <source>
        <dbReference type="Pfam" id="PF19425"/>
    </source>
</evidence>
<keyword evidence="6" id="KW-0862">Zinc</keyword>
<organism evidence="10 11">
    <name type="scientific">Candidatus Uhrbacteria bacterium RIFCSPHIGHO2_01_FULL_63_20</name>
    <dbReference type="NCBI Taxonomy" id="1802385"/>
    <lineage>
        <taxon>Bacteria</taxon>
        <taxon>Candidatus Uhriibacteriota</taxon>
    </lineage>
</organism>
<keyword evidence="7" id="KW-0482">Metalloprotease</keyword>
<dbReference type="InterPro" id="IPR050570">
    <property type="entry name" value="Cell_wall_metabolism_enzyme"/>
</dbReference>
<evidence type="ECO:0000256" key="2">
    <source>
        <dbReference type="ARBA" id="ARBA00004196"/>
    </source>
</evidence>